<evidence type="ECO:0000259" key="2">
    <source>
        <dbReference type="PROSITE" id="PS50181"/>
    </source>
</evidence>
<dbReference type="EMBL" id="JAAAUQ010001332">
    <property type="protein sequence ID" value="KAF9140149.1"/>
    <property type="molecule type" value="Genomic_DNA"/>
</dbReference>
<evidence type="ECO:0000313" key="3">
    <source>
        <dbReference type="EMBL" id="KAF9140149.1"/>
    </source>
</evidence>
<gene>
    <name evidence="3" type="ORF">BG015_001780</name>
</gene>
<organism evidence="3 4">
    <name type="scientific">Linnemannia schmuckeri</name>
    <dbReference type="NCBI Taxonomy" id="64567"/>
    <lineage>
        <taxon>Eukaryota</taxon>
        <taxon>Fungi</taxon>
        <taxon>Fungi incertae sedis</taxon>
        <taxon>Mucoromycota</taxon>
        <taxon>Mortierellomycotina</taxon>
        <taxon>Mortierellomycetes</taxon>
        <taxon>Mortierellales</taxon>
        <taxon>Mortierellaceae</taxon>
        <taxon>Linnemannia</taxon>
    </lineage>
</organism>
<protein>
    <recommendedName>
        <fullName evidence="2">F-box domain-containing protein</fullName>
    </recommendedName>
</protein>
<proteinExistence type="predicted"/>
<evidence type="ECO:0000313" key="4">
    <source>
        <dbReference type="Proteomes" id="UP000748756"/>
    </source>
</evidence>
<feature type="non-terminal residue" evidence="3">
    <location>
        <position position="1"/>
    </location>
</feature>
<dbReference type="PROSITE" id="PS50181">
    <property type="entry name" value="FBOX"/>
    <property type="match status" value="1"/>
</dbReference>
<dbReference type="OrthoDB" id="2404831at2759"/>
<dbReference type="CDD" id="cd09917">
    <property type="entry name" value="F-box_SF"/>
    <property type="match status" value="1"/>
</dbReference>
<accession>A0A9P5V6Q2</accession>
<name>A0A9P5V6Q2_9FUNG</name>
<reference evidence="3" key="1">
    <citation type="journal article" date="2020" name="Fungal Divers.">
        <title>Resolving the Mortierellaceae phylogeny through synthesis of multi-gene phylogenetics and phylogenomics.</title>
        <authorList>
            <person name="Vandepol N."/>
            <person name="Liber J."/>
            <person name="Desiro A."/>
            <person name="Na H."/>
            <person name="Kennedy M."/>
            <person name="Barry K."/>
            <person name="Grigoriev I.V."/>
            <person name="Miller A.N."/>
            <person name="O'Donnell K."/>
            <person name="Stajich J.E."/>
            <person name="Bonito G."/>
        </authorList>
    </citation>
    <scope>NUCLEOTIDE SEQUENCE</scope>
    <source>
        <strain evidence="3">NRRL 6426</strain>
    </source>
</reference>
<keyword evidence="4" id="KW-1185">Reference proteome</keyword>
<feature type="domain" description="F-box" evidence="2">
    <location>
        <begin position="40"/>
        <end position="77"/>
    </location>
</feature>
<feature type="compositionally biased region" description="Basic and acidic residues" evidence="1">
    <location>
        <begin position="1"/>
        <end position="10"/>
    </location>
</feature>
<dbReference type="InterPro" id="IPR001810">
    <property type="entry name" value="F-box_dom"/>
</dbReference>
<dbReference type="Pfam" id="PF00646">
    <property type="entry name" value="F-box"/>
    <property type="match status" value="1"/>
</dbReference>
<dbReference type="SUPFAM" id="SSF81383">
    <property type="entry name" value="F-box domain"/>
    <property type="match status" value="1"/>
</dbReference>
<dbReference type="InterPro" id="IPR036047">
    <property type="entry name" value="F-box-like_dom_sf"/>
</dbReference>
<dbReference type="Proteomes" id="UP000748756">
    <property type="component" value="Unassembled WGS sequence"/>
</dbReference>
<dbReference type="AlphaFoldDB" id="A0A9P5V6Q2"/>
<evidence type="ECO:0000256" key="1">
    <source>
        <dbReference type="SAM" id="MobiDB-lite"/>
    </source>
</evidence>
<sequence length="77" mass="8499">MPKLTEKKDSINSLGLTANSSSLTSKKASNNPAKAICPTRKSSDRVPNEVWERILSHLYPSQLSRMSMVNKNLNAIV</sequence>
<comment type="caution">
    <text evidence="3">The sequence shown here is derived from an EMBL/GenBank/DDBJ whole genome shotgun (WGS) entry which is preliminary data.</text>
</comment>
<feature type="compositionally biased region" description="Polar residues" evidence="1">
    <location>
        <begin position="11"/>
        <end position="32"/>
    </location>
</feature>
<feature type="region of interest" description="Disordered" evidence="1">
    <location>
        <begin position="1"/>
        <end position="42"/>
    </location>
</feature>